<reference evidence="1 2" key="1">
    <citation type="submission" date="2012-08" db="EMBL/GenBank/DDBJ databases">
        <title>Oryza genome evolution.</title>
        <authorList>
            <person name="Wing R.A."/>
        </authorList>
    </citation>
    <scope>NUCLEOTIDE SEQUENCE</scope>
</reference>
<reference evidence="2" key="2">
    <citation type="submission" date="2013-12" db="EMBL/GenBank/DDBJ databases">
        <authorList>
            <person name="Yu Y."/>
            <person name="Lee S."/>
            <person name="de Baynast K."/>
            <person name="Wissotski M."/>
            <person name="Liu L."/>
            <person name="Talag J."/>
            <person name="Goicoechea J."/>
            <person name="Angelova A."/>
            <person name="Jetty R."/>
            <person name="Kudrna D."/>
            <person name="Golser W."/>
            <person name="Rivera L."/>
            <person name="Zhang J."/>
            <person name="Wing R."/>
        </authorList>
    </citation>
    <scope>NUCLEOTIDE SEQUENCE</scope>
</reference>
<dbReference type="EnsemblPlants" id="LPERR08G13040.1">
    <property type="protein sequence ID" value="LPERR08G13040.1"/>
    <property type="gene ID" value="LPERR08G13040"/>
</dbReference>
<protein>
    <submittedName>
        <fullName evidence="1">Uncharacterized protein</fullName>
    </submittedName>
</protein>
<dbReference type="HOGENOM" id="CLU_2852947_0_0_1"/>
<reference evidence="1" key="3">
    <citation type="submission" date="2015-04" db="UniProtKB">
        <authorList>
            <consortium name="EnsemblPlants"/>
        </authorList>
    </citation>
    <scope>IDENTIFICATION</scope>
</reference>
<proteinExistence type="predicted"/>
<sequence length="65" mass="7208">MVGEDFLRPAKHRLKLPLHLFLHLHHAPRRRISIATVVVVSNGMQLVGGDIAVIVVVGRLALRRG</sequence>
<organism evidence="1 2">
    <name type="scientific">Leersia perrieri</name>
    <dbReference type="NCBI Taxonomy" id="77586"/>
    <lineage>
        <taxon>Eukaryota</taxon>
        <taxon>Viridiplantae</taxon>
        <taxon>Streptophyta</taxon>
        <taxon>Embryophyta</taxon>
        <taxon>Tracheophyta</taxon>
        <taxon>Spermatophyta</taxon>
        <taxon>Magnoliopsida</taxon>
        <taxon>Liliopsida</taxon>
        <taxon>Poales</taxon>
        <taxon>Poaceae</taxon>
        <taxon>BOP clade</taxon>
        <taxon>Oryzoideae</taxon>
        <taxon>Oryzeae</taxon>
        <taxon>Oryzinae</taxon>
        <taxon>Leersia</taxon>
    </lineage>
</organism>
<dbReference type="Proteomes" id="UP000032180">
    <property type="component" value="Chromosome 8"/>
</dbReference>
<dbReference type="Gramene" id="LPERR08G13040.1">
    <property type="protein sequence ID" value="LPERR08G13040.1"/>
    <property type="gene ID" value="LPERR08G13040"/>
</dbReference>
<name>A0A0D9X866_9ORYZ</name>
<accession>A0A0D9X866</accession>
<evidence type="ECO:0000313" key="2">
    <source>
        <dbReference type="Proteomes" id="UP000032180"/>
    </source>
</evidence>
<dbReference type="AlphaFoldDB" id="A0A0D9X866"/>
<evidence type="ECO:0000313" key="1">
    <source>
        <dbReference type="EnsemblPlants" id="LPERR08G13040.1"/>
    </source>
</evidence>
<keyword evidence="2" id="KW-1185">Reference proteome</keyword>